<dbReference type="InterPro" id="IPR015915">
    <property type="entry name" value="Kelch-typ_b-propeller"/>
</dbReference>
<dbReference type="SUPFAM" id="SSF117281">
    <property type="entry name" value="Kelch motif"/>
    <property type="match status" value="1"/>
</dbReference>
<name>A0A1R2ATA9_9CILI</name>
<protein>
    <recommendedName>
        <fullName evidence="3">B box-type domain-containing protein</fullName>
    </recommendedName>
</protein>
<comment type="caution">
    <text evidence="1">The sequence shown here is derived from an EMBL/GenBank/DDBJ whole genome shotgun (WGS) entry which is preliminary data.</text>
</comment>
<keyword evidence="2" id="KW-1185">Reference proteome</keyword>
<dbReference type="EMBL" id="MPUH01001440">
    <property type="protein sequence ID" value="OMJ67763.1"/>
    <property type="molecule type" value="Genomic_DNA"/>
</dbReference>
<dbReference type="AlphaFoldDB" id="A0A1R2ATA9"/>
<evidence type="ECO:0008006" key="3">
    <source>
        <dbReference type="Google" id="ProtNLM"/>
    </source>
</evidence>
<dbReference type="Gene3D" id="2.120.10.80">
    <property type="entry name" value="Kelch-type beta propeller"/>
    <property type="match status" value="1"/>
</dbReference>
<gene>
    <name evidence="1" type="ORF">SteCoe_34998</name>
</gene>
<evidence type="ECO:0000313" key="1">
    <source>
        <dbReference type="EMBL" id="OMJ67763.1"/>
    </source>
</evidence>
<proteinExistence type="predicted"/>
<organism evidence="1 2">
    <name type="scientific">Stentor coeruleus</name>
    <dbReference type="NCBI Taxonomy" id="5963"/>
    <lineage>
        <taxon>Eukaryota</taxon>
        <taxon>Sar</taxon>
        <taxon>Alveolata</taxon>
        <taxon>Ciliophora</taxon>
        <taxon>Postciliodesmatophora</taxon>
        <taxon>Heterotrichea</taxon>
        <taxon>Heterotrichida</taxon>
        <taxon>Stentoridae</taxon>
        <taxon>Stentor</taxon>
    </lineage>
</organism>
<evidence type="ECO:0000313" key="2">
    <source>
        <dbReference type="Proteomes" id="UP000187209"/>
    </source>
</evidence>
<reference evidence="1 2" key="1">
    <citation type="submission" date="2016-11" db="EMBL/GenBank/DDBJ databases">
        <title>The macronuclear genome of Stentor coeruleus: a giant cell with tiny introns.</title>
        <authorList>
            <person name="Slabodnick M."/>
            <person name="Ruby J.G."/>
            <person name="Reiff S.B."/>
            <person name="Swart E.C."/>
            <person name="Gosai S."/>
            <person name="Prabakaran S."/>
            <person name="Witkowska E."/>
            <person name="Larue G.E."/>
            <person name="Fisher S."/>
            <person name="Freeman R.M."/>
            <person name="Gunawardena J."/>
            <person name="Chu W."/>
            <person name="Stover N.A."/>
            <person name="Gregory B.D."/>
            <person name="Nowacki M."/>
            <person name="Derisi J."/>
            <person name="Roy S.W."/>
            <person name="Marshall W.F."/>
            <person name="Sood P."/>
        </authorList>
    </citation>
    <scope>NUCLEOTIDE SEQUENCE [LARGE SCALE GENOMIC DNA]</scope>
    <source>
        <strain evidence="1">WM001</strain>
    </source>
</reference>
<sequence>MSKKCGIEGCKNLVEICCECKTNNYFCVEHFVIHVKKVGNHLIHSAFMEIKADQASKAIKEINHRLRQIFFIKSELSKFSSELISFVTSKTKKIATALNSDLHYYTSIKRFIQERGEIDREVYEKLSSSGQSSVQVPPNLDSVKDDLNTFFESQFKLVEGENEDDDYFWIENESLVKINLDKLKKTRKHVKTSITSAINSCKLPEGQFFVNSVGTGECFLLDVDEGEIMPIENCPVNTYSGVIACIDEQIFMINGYSSPMNEKYSLSTKEWTKVAMCPLTQHVNTGGVIQDKICLTCYYQNSAYMYDPKTDLYKAFLSLSKGYKIVGHGFILTSQWAYKQDEEKGWKNFPYRAKDSDCCYCMMNTYVFKKGRYLYFCNCSQKLYRFDTKLFEYKIVSYT</sequence>
<accession>A0A1R2ATA9</accession>
<dbReference type="Proteomes" id="UP000187209">
    <property type="component" value="Unassembled WGS sequence"/>
</dbReference>